<protein>
    <submittedName>
        <fullName evidence="2">Uncharacterized protein</fullName>
    </submittedName>
</protein>
<reference evidence="2 3" key="1">
    <citation type="journal article" date="2014" name="Agronomy (Basel)">
        <title>A Draft Genome Sequence for Ensete ventricosum, the Drought-Tolerant Tree Against Hunger.</title>
        <authorList>
            <person name="Harrison J."/>
            <person name="Moore K.A."/>
            <person name="Paszkiewicz K."/>
            <person name="Jones T."/>
            <person name="Grant M."/>
            <person name="Ambacheew D."/>
            <person name="Muzemil S."/>
            <person name="Studholme D.J."/>
        </authorList>
    </citation>
    <scope>NUCLEOTIDE SEQUENCE [LARGE SCALE GENOMIC DNA]</scope>
</reference>
<evidence type="ECO:0000313" key="2">
    <source>
        <dbReference type="EMBL" id="RRT31423.1"/>
    </source>
</evidence>
<sequence length="158" mass="17806">MRIVFKIIEIQRGRIIIFSKGCPSPLLAPSVSPPLLLLRRRRLPFTVDSRPAKGRPHLRLAPCSQPPCERRAASGCRPLRTAAPGGDSRPLRAGPSRNRSPTYGGGRGWPTLHGDWLWLVTPPPCYLRCGNTARTRRSYIPVFQIWIEKMKEVKRPPL</sequence>
<name>A0A426WVX2_ENSVE</name>
<evidence type="ECO:0000313" key="3">
    <source>
        <dbReference type="Proteomes" id="UP000287651"/>
    </source>
</evidence>
<proteinExistence type="predicted"/>
<gene>
    <name evidence="2" type="ORF">B296_00057727</name>
</gene>
<comment type="caution">
    <text evidence="2">The sequence shown here is derived from an EMBL/GenBank/DDBJ whole genome shotgun (WGS) entry which is preliminary data.</text>
</comment>
<feature type="region of interest" description="Disordered" evidence="1">
    <location>
        <begin position="75"/>
        <end position="105"/>
    </location>
</feature>
<evidence type="ECO:0000256" key="1">
    <source>
        <dbReference type="SAM" id="MobiDB-lite"/>
    </source>
</evidence>
<organism evidence="2 3">
    <name type="scientific">Ensete ventricosum</name>
    <name type="common">Abyssinian banana</name>
    <name type="synonym">Musa ensete</name>
    <dbReference type="NCBI Taxonomy" id="4639"/>
    <lineage>
        <taxon>Eukaryota</taxon>
        <taxon>Viridiplantae</taxon>
        <taxon>Streptophyta</taxon>
        <taxon>Embryophyta</taxon>
        <taxon>Tracheophyta</taxon>
        <taxon>Spermatophyta</taxon>
        <taxon>Magnoliopsida</taxon>
        <taxon>Liliopsida</taxon>
        <taxon>Zingiberales</taxon>
        <taxon>Musaceae</taxon>
        <taxon>Ensete</taxon>
    </lineage>
</organism>
<dbReference type="AlphaFoldDB" id="A0A426WVX2"/>
<accession>A0A426WVX2</accession>
<dbReference type="EMBL" id="AMZH03040036">
    <property type="protein sequence ID" value="RRT31423.1"/>
    <property type="molecule type" value="Genomic_DNA"/>
</dbReference>
<dbReference type="Proteomes" id="UP000287651">
    <property type="component" value="Unassembled WGS sequence"/>
</dbReference>